<feature type="transmembrane region" description="Helical" evidence="8">
    <location>
        <begin position="129"/>
        <end position="147"/>
    </location>
</feature>
<sequence>MSWWFAPVAFALAFLLSLYLTPVLRQVALRAGVVDRPDGKLKRQAEPVPYLGGVAVFLAYLLSLGLFAEFDRQMLAVLLAGTLALLVGLGDDFGALTPLPKLLGLGVSVFALLRAGVLVELVQLPFAQHWILAVFWLFLVANAVNLVDVMDGLAPGLTALAALGMAVVAFFTGQALLAILAASLAGGLAGFLPANLPPARMYLGDAGSLSVGLTLGALALAVKWSEVSPAGFLAPLAFLALPLSEVGYVTLLRARQGIPFWKGSHDHFALRWRALHAGDTRGTVLRCYLVGLAFLGVGLALALVPSFELTLGAFVVVWLAWALWLLRLSFVPVKP</sequence>
<accession>A0A7C2NAE3</accession>
<dbReference type="InterPro" id="IPR000715">
    <property type="entry name" value="Glycosyl_transferase_4"/>
</dbReference>
<dbReference type="AlphaFoldDB" id="A0A7C2NAE3"/>
<dbReference type="GO" id="GO:0044038">
    <property type="term" value="P:cell wall macromolecule biosynthetic process"/>
    <property type="evidence" value="ECO:0007669"/>
    <property type="project" value="TreeGrafter"/>
</dbReference>
<dbReference type="EMBL" id="DSMR01000096">
    <property type="protein sequence ID" value="HET46806.1"/>
    <property type="molecule type" value="Genomic_DNA"/>
</dbReference>
<dbReference type="GO" id="GO:0005886">
    <property type="term" value="C:plasma membrane"/>
    <property type="evidence" value="ECO:0007669"/>
    <property type="project" value="UniProtKB-SubCell"/>
</dbReference>
<feature type="binding site" evidence="7">
    <location>
        <position position="145"/>
    </location>
    <ligand>
        <name>Mg(2+)</name>
        <dbReference type="ChEBI" id="CHEBI:18420"/>
    </ligand>
</feature>
<feature type="transmembrane region" description="Helical" evidence="8">
    <location>
        <begin position="74"/>
        <end position="90"/>
    </location>
</feature>
<keyword evidence="2" id="KW-1003">Cell membrane</keyword>
<evidence type="ECO:0000256" key="3">
    <source>
        <dbReference type="ARBA" id="ARBA00022679"/>
    </source>
</evidence>
<dbReference type="GO" id="GO:0016780">
    <property type="term" value="F:phosphotransferase activity, for other substituted phosphate groups"/>
    <property type="evidence" value="ECO:0007669"/>
    <property type="project" value="InterPro"/>
</dbReference>
<keyword evidence="7" id="KW-0460">Magnesium</keyword>
<keyword evidence="6 8" id="KW-0472">Membrane</keyword>
<feature type="transmembrane region" description="Helical" evidence="8">
    <location>
        <begin position="230"/>
        <end position="252"/>
    </location>
</feature>
<feature type="transmembrane region" description="Helical" evidence="8">
    <location>
        <begin position="309"/>
        <end position="326"/>
    </location>
</feature>
<comment type="caution">
    <text evidence="9">The sequence shown here is derived from an EMBL/GenBank/DDBJ whole genome shotgun (WGS) entry which is preliminary data.</text>
</comment>
<dbReference type="PANTHER" id="PTHR22926:SF3">
    <property type="entry name" value="UNDECAPRENYL-PHOSPHATE ALPHA-N-ACETYLGLUCOSAMINYL 1-PHOSPHATE TRANSFERASE"/>
    <property type="match status" value="1"/>
</dbReference>
<evidence type="ECO:0000256" key="5">
    <source>
        <dbReference type="ARBA" id="ARBA00022989"/>
    </source>
</evidence>
<reference evidence="9" key="1">
    <citation type="journal article" date="2020" name="mSystems">
        <title>Genome- and Community-Level Interaction Insights into Carbon Utilization and Element Cycling Functions of Hydrothermarchaeota in Hydrothermal Sediment.</title>
        <authorList>
            <person name="Zhou Z."/>
            <person name="Liu Y."/>
            <person name="Xu W."/>
            <person name="Pan J."/>
            <person name="Luo Z.H."/>
            <person name="Li M."/>
        </authorList>
    </citation>
    <scope>NUCLEOTIDE SEQUENCE [LARGE SCALE GENOMIC DNA]</scope>
    <source>
        <strain evidence="9">SpSt-299</strain>
    </source>
</reference>
<feature type="binding site" evidence="7">
    <location>
        <position position="205"/>
    </location>
    <ligand>
        <name>Mg(2+)</name>
        <dbReference type="ChEBI" id="CHEBI:18420"/>
    </ligand>
</feature>
<keyword evidence="5 8" id="KW-1133">Transmembrane helix</keyword>
<dbReference type="GO" id="GO:0009103">
    <property type="term" value="P:lipopolysaccharide biosynthetic process"/>
    <property type="evidence" value="ECO:0007669"/>
    <property type="project" value="TreeGrafter"/>
</dbReference>
<feature type="transmembrane region" description="Helical" evidence="8">
    <location>
        <begin position="49"/>
        <end position="67"/>
    </location>
</feature>
<evidence type="ECO:0000256" key="7">
    <source>
        <dbReference type="PIRSR" id="PIRSR600715-1"/>
    </source>
</evidence>
<dbReference type="GO" id="GO:0071555">
    <property type="term" value="P:cell wall organization"/>
    <property type="evidence" value="ECO:0007669"/>
    <property type="project" value="TreeGrafter"/>
</dbReference>
<comment type="cofactor">
    <cofactor evidence="7">
        <name>Mg(2+)</name>
        <dbReference type="ChEBI" id="CHEBI:18420"/>
    </cofactor>
</comment>
<gene>
    <name evidence="9" type="ORF">ENQ31_01375</name>
</gene>
<organism evidence="9">
    <name type="scientific">Thermoanaerobaculum aquaticum</name>
    <dbReference type="NCBI Taxonomy" id="1312852"/>
    <lineage>
        <taxon>Bacteria</taxon>
        <taxon>Pseudomonadati</taxon>
        <taxon>Acidobacteriota</taxon>
        <taxon>Thermoanaerobaculia</taxon>
        <taxon>Thermoanaerobaculales</taxon>
        <taxon>Thermoanaerobaculaceae</taxon>
        <taxon>Thermoanaerobaculum</taxon>
    </lineage>
</organism>
<dbReference type="PANTHER" id="PTHR22926">
    <property type="entry name" value="PHOSPHO-N-ACETYLMURAMOYL-PENTAPEPTIDE-TRANSFERASE"/>
    <property type="match status" value="1"/>
</dbReference>
<keyword evidence="7" id="KW-0479">Metal-binding</keyword>
<comment type="subcellular location">
    <subcellularLocation>
        <location evidence="1">Cell membrane</location>
        <topology evidence="1">Multi-pass membrane protein</topology>
    </subcellularLocation>
</comment>
<evidence type="ECO:0000256" key="6">
    <source>
        <dbReference type="ARBA" id="ARBA00023136"/>
    </source>
</evidence>
<dbReference type="Pfam" id="PF00953">
    <property type="entry name" value="Glycos_transf_4"/>
    <property type="match status" value="1"/>
</dbReference>
<keyword evidence="3 9" id="KW-0808">Transferase</keyword>
<dbReference type="GO" id="GO:0046872">
    <property type="term" value="F:metal ion binding"/>
    <property type="evidence" value="ECO:0007669"/>
    <property type="project" value="UniProtKB-KW"/>
</dbReference>
<keyword evidence="4 8" id="KW-0812">Transmembrane</keyword>
<name>A0A7C2NAE3_9BACT</name>
<dbReference type="CDD" id="cd06853">
    <property type="entry name" value="GT_WecA_like"/>
    <property type="match status" value="1"/>
</dbReference>
<evidence type="ECO:0000256" key="4">
    <source>
        <dbReference type="ARBA" id="ARBA00022692"/>
    </source>
</evidence>
<feature type="transmembrane region" description="Helical" evidence="8">
    <location>
        <begin position="159"/>
        <end position="190"/>
    </location>
</feature>
<protein>
    <submittedName>
        <fullName evidence="9">Undecaprenyl/decaprenyl-phosphate alpha-N-acetylglucosaminyl 1-phosphate transferase</fullName>
    </submittedName>
</protein>
<evidence type="ECO:0000313" key="9">
    <source>
        <dbReference type="EMBL" id="HET46806.1"/>
    </source>
</evidence>
<evidence type="ECO:0000256" key="1">
    <source>
        <dbReference type="ARBA" id="ARBA00004651"/>
    </source>
</evidence>
<evidence type="ECO:0000256" key="8">
    <source>
        <dbReference type="SAM" id="Phobius"/>
    </source>
</evidence>
<proteinExistence type="predicted"/>
<evidence type="ECO:0000256" key="2">
    <source>
        <dbReference type="ARBA" id="ARBA00022475"/>
    </source>
</evidence>
<feature type="transmembrane region" description="Helical" evidence="8">
    <location>
        <begin position="283"/>
        <end position="303"/>
    </location>
</feature>